<dbReference type="PANTHER" id="PTHR15561">
    <property type="entry name" value="CALCITONIN GENE-RELATED PEPTIDE-RECEPTOR COMPONENT PROTEIN"/>
    <property type="match status" value="1"/>
</dbReference>
<feature type="region of interest" description="Disordered" evidence="1">
    <location>
        <begin position="142"/>
        <end position="191"/>
    </location>
</feature>
<dbReference type="Gene3D" id="1.20.1250.40">
    <property type="match status" value="1"/>
</dbReference>
<dbReference type="EMBL" id="KV878348">
    <property type="protein sequence ID" value="OJJ44347.1"/>
    <property type="molecule type" value="Genomic_DNA"/>
</dbReference>
<evidence type="ECO:0000313" key="3">
    <source>
        <dbReference type="Proteomes" id="UP000184188"/>
    </source>
</evidence>
<sequence>MRIIDPQTAVLTNVEVLAYLTANPPRRPPNPPPGSRHWVPSPDLRDHNTVVKEIHNYIARLAPHTLKYPRYVHDSDLAHAKQQQQQQADQEKSIAVSPSIPSTEPTPLDTALRDLVTRLQPFGLTKGEVLTIVNLGIGLEESEDENGEEHGAGDRNEDGHVNGIEAGVDGEDVEMEEGNGEEEDNIELAEEDYGAVALLDTVIEEREERLNDEDVARILRVIRQTLGRRVK</sequence>
<dbReference type="PANTHER" id="PTHR15561:SF0">
    <property type="entry name" value="DNA-DIRECTED RNA POLYMERASE III SUBUNIT RPC9"/>
    <property type="match status" value="1"/>
</dbReference>
<dbReference type="GeneID" id="34612484"/>
<gene>
    <name evidence="2" type="ORF">ASPZODRAFT_153807</name>
</gene>
<accession>A0A1L9SB48</accession>
<feature type="region of interest" description="Disordered" evidence="1">
    <location>
        <begin position="22"/>
        <end position="43"/>
    </location>
</feature>
<dbReference type="RefSeq" id="XP_022578857.1">
    <property type="nucleotide sequence ID" value="XM_022726020.1"/>
</dbReference>
<dbReference type="OrthoDB" id="1746530at2759"/>
<evidence type="ECO:0000256" key="1">
    <source>
        <dbReference type="SAM" id="MobiDB-lite"/>
    </source>
</evidence>
<reference evidence="3" key="1">
    <citation type="journal article" date="2017" name="Genome Biol.">
        <title>Comparative genomics reveals high biological diversity and specific adaptations in the industrially and medically important fungal genus Aspergillus.</title>
        <authorList>
            <person name="de Vries R.P."/>
            <person name="Riley R."/>
            <person name="Wiebenga A."/>
            <person name="Aguilar-Osorio G."/>
            <person name="Amillis S."/>
            <person name="Uchima C.A."/>
            <person name="Anderluh G."/>
            <person name="Asadollahi M."/>
            <person name="Askin M."/>
            <person name="Barry K."/>
            <person name="Battaglia E."/>
            <person name="Bayram O."/>
            <person name="Benocci T."/>
            <person name="Braus-Stromeyer S.A."/>
            <person name="Caldana C."/>
            <person name="Canovas D."/>
            <person name="Cerqueira G.C."/>
            <person name="Chen F."/>
            <person name="Chen W."/>
            <person name="Choi C."/>
            <person name="Clum A."/>
            <person name="Dos Santos R.A."/>
            <person name="Damasio A.R."/>
            <person name="Diallinas G."/>
            <person name="Emri T."/>
            <person name="Fekete E."/>
            <person name="Flipphi M."/>
            <person name="Freyberg S."/>
            <person name="Gallo A."/>
            <person name="Gournas C."/>
            <person name="Habgood R."/>
            <person name="Hainaut M."/>
            <person name="Harispe M.L."/>
            <person name="Henrissat B."/>
            <person name="Hilden K.S."/>
            <person name="Hope R."/>
            <person name="Hossain A."/>
            <person name="Karabika E."/>
            <person name="Karaffa L."/>
            <person name="Karanyi Z."/>
            <person name="Krasevec N."/>
            <person name="Kuo A."/>
            <person name="Kusch H."/>
            <person name="LaButti K."/>
            <person name="Lagendijk E.L."/>
            <person name="Lapidus A."/>
            <person name="Levasseur A."/>
            <person name="Lindquist E."/>
            <person name="Lipzen A."/>
            <person name="Logrieco A.F."/>
            <person name="MacCabe A."/>
            <person name="Maekelae M.R."/>
            <person name="Malavazi I."/>
            <person name="Melin P."/>
            <person name="Meyer V."/>
            <person name="Mielnichuk N."/>
            <person name="Miskei M."/>
            <person name="Molnar A.P."/>
            <person name="Mule G."/>
            <person name="Ngan C.Y."/>
            <person name="Orejas M."/>
            <person name="Orosz E."/>
            <person name="Ouedraogo J.P."/>
            <person name="Overkamp K.M."/>
            <person name="Park H.-S."/>
            <person name="Perrone G."/>
            <person name="Piumi F."/>
            <person name="Punt P.J."/>
            <person name="Ram A.F."/>
            <person name="Ramon A."/>
            <person name="Rauscher S."/>
            <person name="Record E."/>
            <person name="Riano-Pachon D.M."/>
            <person name="Robert V."/>
            <person name="Roehrig J."/>
            <person name="Ruller R."/>
            <person name="Salamov A."/>
            <person name="Salih N.S."/>
            <person name="Samson R.A."/>
            <person name="Sandor E."/>
            <person name="Sanguinetti M."/>
            <person name="Schuetze T."/>
            <person name="Sepcic K."/>
            <person name="Shelest E."/>
            <person name="Sherlock G."/>
            <person name="Sophianopoulou V."/>
            <person name="Squina F.M."/>
            <person name="Sun H."/>
            <person name="Susca A."/>
            <person name="Todd R.B."/>
            <person name="Tsang A."/>
            <person name="Unkles S.E."/>
            <person name="van de Wiele N."/>
            <person name="van Rossen-Uffink D."/>
            <person name="Oliveira J.V."/>
            <person name="Vesth T.C."/>
            <person name="Visser J."/>
            <person name="Yu J.-H."/>
            <person name="Zhou M."/>
            <person name="Andersen M.R."/>
            <person name="Archer D.B."/>
            <person name="Baker S.E."/>
            <person name="Benoit I."/>
            <person name="Brakhage A.A."/>
            <person name="Braus G.H."/>
            <person name="Fischer R."/>
            <person name="Frisvad J.C."/>
            <person name="Goldman G.H."/>
            <person name="Houbraken J."/>
            <person name="Oakley B."/>
            <person name="Pocsi I."/>
            <person name="Scazzocchio C."/>
            <person name="Seiboth B."/>
            <person name="vanKuyk P.A."/>
            <person name="Wortman J."/>
            <person name="Dyer P.S."/>
            <person name="Grigoriev I.V."/>
        </authorList>
    </citation>
    <scope>NUCLEOTIDE SEQUENCE [LARGE SCALE GENOMIC DNA]</scope>
    <source>
        <strain evidence="3">CBS 506.65</strain>
    </source>
</reference>
<name>A0A1L9SB48_9EURO</name>
<protein>
    <recommendedName>
        <fullName evidence="4">DNA-directed RNA polymerase III subunit RPC9</fullName>
    </recommendedName>
</protein>
<dbReference type="InterPro" id="IPR038324">
    <property type="entry name" value="Rpb4/RPC9_sf"/>
</dbReference>
<feature type="region of interest" description="Disordered" evidence="1">
    <location>
        <begin position="78"/>
        <end position="108"/>
    </location>
</feature>
<dbReference type="InterPro" id="IPR038846">
    <property type="entry name" value="RPC9"/>
</dbReference>
<dbReference type="Proteomes" id="UP000184188">
    <property type="component" value="Unassembled WGS sequence"/>
</dbReference>
<organism evidence="2 3">
    <name type="scientific">Penicilliopsis zonata CBS 506.65</name>
    <dbReference type="NCBI Taxonomy" id="1073090"/>
    <lineage>
        <taxon>Eukaryota</taxon>
        <taxon>Fungi</taxon>
        <taxon>Dikarya</taxon>
        <taxon>Ascomycota</taxon>
        <taxon>Pezizomycotina</taxon>
        <taxon>Eurotiomycetes</taxon>
        <taxon>Eurotiomycetidae</taxon>
        <taxon>Eurotiales</taxon>
        <taxon>Aspergillaceae</taxon>
        <taxon>Penicilliopsis</taxon>
    </lineage>
</organism>
<proteinExistence type="predicted"/>
<evidence type="ECO:0000313" key="2">
    <source>
        <dbReference type="EMBL" id="OJJ44347.1"/>
    </source>
</evidence>
<dbReference type="AlphaFoldDB" id="A0A1L9SB48"/>
<evidence type="ECO:0008006" key="4">
    <source>
        <dbReference type="Google" id="ProtNLM"/>
    </source>
</evidence>
<feature type="compositionally biased region" description="Pro residues" evidence="1">
    <location>
        <begin position="25"/>
        <end position="34"/>
    </location>
</feature>
<feature type="compositionally biased region" description="Basic and acidic residues" evidence="1">
    <location>
        <begin position="148"/>
        <end position="160"/>
    </location>
</feature>
<dbReference type="VEuPathDB" id="FungiDB:ASPZODRAFT_153807"/>
<feature type="compositionally biased region" description="Acidic residues" evidence="1">
    <location>
        <begin position="168"/>
        <end position="191"/>
    </location>
</feature>
<keyword evidence="3" id="KW-1185">Reference proteome</keyword>
<dbReference type="GO" id="GO:0005666">
    <property type="term" value="C:RNA polymerase III complex"/>
    <property type="evidence" value="ECO:0007669"/>
    <property type="project" value="InterPro"/>
</dbReference>
<dbReference type="GO" id="GO:0006384">
    <property type="term" value="P:transcription initiation at RNA polymerase III promoter"/>
    <property type="evidence" value="ECO:0007669"/>
    <property type="project" value="InterPro"/>
</dbReference>
<dbReference type="STRING" id="1073090.A0A1L9SB48"/>